<dbReference type="RefSeq" id="WP_379984567.1">
    <property type="nucleotide sequence ID" value="NZ_JADIKD010000012.1"/>
</dbReference>
<comment type="caution">
    <text evidence="2">The sequence shown here is derived from an EMBL/GenBank/DDBJ whole genome shotgun (WGS) entry which is preliminary data.</text>
</comment>
<evidence type="ECO:0000313" key="3">
    <source>
        <dbReference type="Proteomes" id="UP001620408"/>
    </source>
</evidence>
<feature type="transmembrane region" description="Helical" evidence="1">
    <location>
        <begin position="32"/>
        <end position="53"/>
    </location>
</feature>
<keyword evidence="1" id="KW-0472">Membrane</keyword>
<keyword evidence="3" id="KW-1185">Reference proteome</keyword>
<dbReference type="Proteomes" id="UP001620408">
    <property type="component" value="Unassembled WGS sequence"/>
</dbReference>
<feature type="transmembrane region" description="Helical" evidence="1">
    <location>
        <begin position="129"/>
        <end position="150"/>
    </location>
</feature>
<sequence>MSAIHMMSLVGWNAICGGLVMATTLNHMLWDGKRFCVIGLVLFFVAMPLLLISECARKESVCRKPIAVMLSTIFGVWFASLYLFNMTPMMIATSSMTLHVVGGCWALASLWYAMLVMQSTARCCPRLRAWSLFALAFGCLLALVISDFLVPPGECSSSCAMG</sequence>
<name>A0ABW8K936_9GAMM</name>
<keyword evidence="1" id="KW-1133">Transmembrane helix</keyword>
<evidence type="ECO:0000313" key="2">
    <source>
        <dbReference type="EMBL" id="MFK2919395.1"/>
    </source>
</evidence>
<dbReference type="EMBL" id="JADIKD010000012">
    <property type="protein sequence ID" value="MFK2919395.1"/>
    <property type="molecule type" value="Genomic_DNA"/>
</dbReference>
<feature type="transmembrane region" description="Helical" evidence="1">
    <location>
        <begin position="96"/>
        <end position="117"/>
    </location>
</feature>
<accession>A0ABW8K936</accession>
<keyword evidence="1" id="KW-0812">Transmembrane</keyword>
<organism evidence="2 3">
    <name type="scientific">Dyella koreensis</name>
    <dbReference type="NCBI Taxonomy" id="311235"/>
    <lineage>
        <taxon>Bacteria</taxon>
        <taxon>Pseudomonadati</taxon>
        <taxon>Pseudomonadota</taxon>
        <taxon>Gammaproteobacteria</taxon>
        <taxon>Lysobacterales</taxon>
        <taxon>Rhodanobacteraceae</taxon>
        <taxon>Dyella</taxon>
    </lineage>
</organism>
<proteinExistence type="predicted"/>
<evidence type="ECO:0000256" key="1">
    <source>
        <dbReference type="SAM" id="Phobius"/>
    </source>
</evidence>
<gene>
    <name evidence="2" type="ORF">ISS97_19185</name>
</gene>
<protein>
    <submittedName>
        <fullName evidence="2">Uncharacterized protein</fullName>
    </submittedName>
</protein>
<feature type="transmembrane region" description="Helical" evidence="1">
    <location>
        <begin position="65"/>
        <end position="84"/>
    </location>
</feature>
<reference evidence="2 3" key="1">
    <citation type="submission" date="2020-10" db="EMBL/GenBank/DDBJ databases">
        <title>Phylogeny of dyella-like bacteria.</title>
        <authorList>
            <person name="Fu J."/>
        </authorList>
    </citation>
    <scope>NUCLEOTIDE SEQUENCE [LARGE SCALE GENOMIC DNA]</scope>
    <source>
        <strain evidence="2 3">BB4</strain>
    </source>
</reference>